<feature type="region of interest" description="Disordered" evidence="1">
    <location>
        <begin position="65"/>
        <end position="91"/>
    </location>
</feature>
<gene>
    <name evidence="2" type="ORF">EVAR_47649_1</name>
</gene>
<keyword evidence="3" id="KW-1185">Reference proteome</keyword>
<dbReference type="EMBL" id="BGZK01001019">
    <property type="protein sequence ID" value="GBP68645.1"/>
    <property type="molecule type" value="Genomic_DNA"/>
</dbReference>
<evidence type="ECO:0000313" key="2">
    <source>
        <dbReference type="EMBL" id="GBP68645.1"/>
    </source>
</evidence>
<sequence>MRKLNKTHLGNTSAHERAARNFRQFVGARKSRGGACIDTSRHLLDRIVRCHLRLFCSIEIFGPRHRRRTEPRARPPAAAGARPPPPAPAARETNILISAGSGDAARFDLRPANTTSSFRPRRISRIIYEIVPPRRGPRFILFR</sequence>
<organism evidence="2 3">
    <name type="scientific">Eumeta variegata</name>
    <name type="common">Bagworm moth</name>
    <name type="synonym">Eumeta japonica</name>
    <dbReference type="NCBI Taxonomy" id="151549"/>
    <lineage>
        <taxon>Eukaryota</taxon>
        <taxon>Metazoa</taxon>
        <taxon>Ecdysozoa</taxon>
        <taxon>Arthropoda</taxon>
        <taxon>Hexapoda</taxon>
        <taxon>Insecta</taxon>
        <taxon>Pterygota</taxon>
        <taxon>Neoptera</taxon>
        <taxon>Endopterygota</taxon>
        <taxon>Lepidoptera</taxon>
        <taxon>Glossata</taxon>
        <taxon>Ditrysia</taxon>
        <taxon>Tineoidea</taxon>
        <taxon>Psychidae</taxon>
        <taxon>Oiketicinae</taxon>
        <taxon>Eumeta</taxon>
    </lineage>
</organism>
<proteinExistence type="predicted"/>
<evidence type="ECO:0000313" key="3">
    <source>
        <dbReference type="Proteomes" id="UP000299102"/>
    </source>
</evidence>
<name>A0A4C1Y2N1_EUMVA</name>
<protein>
    <submittedName>
        <fullName evidence="2">Uncharacterized protein</fullName>
    </submittedName>
</protein>
<accession>A0A4C1Y2N1</accession>
<dbReference type="AlphaFoldDB" id="A0A4C1Y2N1"/>
<reference evidence="2 3" key="1">
    <citation type="journal article" date="2019" name="Commun. Biol.">
        <title>The bagworm genome reveals a unique fibroin gene that provides high tensile strength.</title>
        <authorList>
            <person name="Kono N."/>
            <person name="Nakamura H."/>
            <person name="Ohtoshi R."/>
            <person name="Tomita M."/>
            <person name="Numata K."/>
            <person name="Arakawa K."/>
        </authorList>
    </citation>
    <scope>NUCLEOTIDE SEQUENCE [LARGE SCALE GENOMIC DNA]</scope>
</reference>
<evidence type="ECO:0000256" key="1">
    <source>
        <dbReference type="SAM" id="MobiDB-lite"/>
    </source>
</evidence>
<comment type="caution">
    <text evidence="2">The sequence shown here is derived from an EMBL/GenBank/DDBJ whole genome shotgun (WGS) entry which is preliminary data.</text>
</comment>
<dbReference type="Proteomes" id="UP000299102">
    <property type="component" value="Unassembled WGS sequence"/>
</dbReference>